<evidence type="ECO:0000313" key="2">
    <source>
        <dbReference type="EMBL" id="BCB83735.1"/>
    </source>
</evidence>
<dbReference type="EMBL" id="AP022871">
    <property type="protein sequence ID" value="BCB83735.1"/>
    <property type="molecule type" value="Genomic_DNA"/>
</dbReference>
<dbReference type="InterPro" id="IPR036291">
    <property type="entry name" value="NAD(P)-bd_dom_sf"/>
</dbReference>
<sequence length="314" mass="33676">MLGHMTENRWTANRIPDQTGRTVVVTGANSGLGLVTTRQLARRGAHVIMAVRNEDKGRRALADLAGVQPGASLELRRLDLADLDSVRAFAERLHADGTRVDVLINNAGVMMPPRSLSPQGHESQFAGNHLGHFALTGLLLDLLQAGTDPRVVTVSSSLHRRGSIHFDDLTGAKRYSPTAFYAQSKFANILFGLELHRRLSAKGSPVRSLLTHPGYAATNLQTTGPTGLAKALAGLGNRIFAQDAEMGALPQLYAATEPSVQSGQYIGPGGMAQMRGYPKVVRPVPSAEDPATAARLWALSEELTDVHYLERVPG</sequence>
<dbReference type="CDD" id="cd05327">
    <property type="entry name" value="retinol-DH_like_SDR_c_like"/>
    <property type="match status" value="1"/>
</dbReference>
<dbReference type="PANTHER" id="PTHR43157:SF31">
    <property type="entry name" value="PHOSPHATIDYLINOSITOL-GLYCAN BIOSYNTHESIS CLASS F PROTEIN"/>
    <property type="match status" value="1"/>
</dbReference>
<dbReference type="PRINTS" id="PR00081">
    <property type="entry name" value="GDHRDH"/>
</dbReference>
<dbReference type="PANTHER" id="PTHR43157">
    <property type="entry name" value="PHOSPHATIDYLINOSITOL-GLYCAN BIOSYNTHESIS CLASS F PROTEIN-RELATED"/>
    <property type="match status" value="1"/>
</dbReference>
<dbReference type="KEGG" id="psuu:Psuf_010480"/>
<accession>A0A6F8YC90</accession>
<proteinExistence type="predicted"/>
<dbReference type="Proteomes" id="UP000503011">
    <property type="component" value="Chromosome"/>
</dbReference>
<dbReference type="Pfam" id="PF00106">
    <property type="entry name" value="adh_short"/>
    <property type="match status" value="1"/>
</dbReference>
<evidence type="ECO:0000256" key="1">
    <source>
        <dbReference type="ARBA" id="ARBA00023002"/>
    </source>
</evidence>
<keyword evidence="1" id="KW-0560">Oxidoreductase</keyword>
<dbReference type="InterPro" id="IPR002347">
    <property type="entry name" value="SDR_fam"/>
</dbReference>
<name>A0A6F8YC90_9ACTN</name>
<reference evidence="2 3" key="1">
    <citation type="submission" date="2020-03" db="EMBL/GenBank/DDBJ databases">
        <title>Whole genome shotgun sequence of Phytohabitans suffuscus NBRC 105367.</title>
        <authorList>
            <person name="Komaki H."/>
            <person name="Tamura T."/>
        </authorList>
    </citation>
    <scope>NUCLEOTIDE SEQUENCE [LARGE SCALE GENOMIC DNA]</scope>
    <source>
        <strain evidence="2 3">NBRC 105367</strain>
    </source>
</reference>
<organism evidence="2 3">
    <name type="scientific">Phytohabitans suffuscus</name>
    <dbReference type="NCBI Taxonomy" id="624315"/>
    <lineage>
        <taxon>Bacteria</taxon>
        <taxon>Bacillati</taxon>
        <taxon>Actinomycetota</taxon>
        <taxon>Actinomycetes</taxon>
        <taxon>Micromonosporales</taxon>
        <taxon>Micromonosporaceae</taxon>
    </lineage>
</organism>
<reference evidence="2 3" key="2">
    <citation type="submission" date="2020-03" db="EMBL/GenBank/DDBJ databases">
        <authorList>
            <person name="Ichikawa N."/>
            <person name="Kimura A."/>
            <person name="Kitahashi Y."/>
            <person name="Uohara A."/>
        </authorList>
    </citation>
    <scope>NUCLEOTIDE SEQUENCE [LARGE SCALE GENOMIC DNA]</scope>
    <source>
        <strain evidence="2 3">NBRC 105367</strain>
    </source>
</reference>
<dbReference type="NCBIfam" id="NF004513">
    <property type="entry name" value="PRK05854.1"/>
    <property type="match status" value="1"/>
</dbReference>
<dbReference type="NCBIfam" id="NF004846">
    <property type="entry name" value="PRK06197.1"/>
    <property type="match status" value="1"/>
</dbReference>
<dbReference type="SUPFAM" id="SSF51735">
    <property type="entry name" value="NAD(P)-binding Rossmann-fold domains"/>
    <property type="match status" value="1"/>
</dbReference>
<keyword evidence="3" id="KW-1185">Reference proteome</keyword>
<dbReference type="AlphaFoldDB" id="A0A6F8YC90"/>
<gene>
    <name evidence="2" type="ORF">Psuf_010480</name>
</gene>
<protein>
    <submittedName>
        <fullName evidence="2">Short-chain dehydrogenase</fullName>
    </submittedName>
</protein>
<dbReference type="Gene3D" id="3.40.50.720">
    <property type="entry name" value="NAD(P)-binding Rossmann-like Domain"/>
    <property type="match status" value="1"/>
</dbReference>
<dbReference type="GO" id="GO:0016491">
    <property type="term" value="F:oxidoreductase activity"/>
    <property type="evidence" value="ECO:0007669"/>
    <property type="project" value="UniProtKB-KW"/>
</dbReference>
<evidence type="ECO:0000313" key="3">
    <source>
        <dbReference type="Proteomes" id="UP000503011"/>
    </source>
</evidence>